<sequence length="163" mass="19143">MRDDKYNEYKVFGSSAVVTERKIEKRELEKNEKLEKAKKERRLRELTKQRQQKKNIMQIVALVFVFGIIIIGRNATIYSMQKQLVSINSEIKEVKNDNESLKIELLKVSSLENIKNYAEKKLKMVNPDKSTIIRHDISKNNFTEQTEPNINKTLLSKIKDALF</sequence>
<gene>
    <name evidence="3" type="ORF">SAMN05444401_3405</name>
</gene>
<keyword evidence="1" id="KW-0175">Coiled coil</keyword>
<feature type="transmembrane region" description="Helical" evidence="2">
    <location>
        <begin position="56"/>
        <end position="75"/>
    </location>
</feature>
<dbReference type="OrthoDB" id="1936981at2"/>
<dbReference type="AlphaFoldDB" id="A0A1M6KLG3"/>
<dbReference type="RefSeq" id="WP_073009453.1">
    <property type="nucleotide sequence ID" value="NZ_FQZO01000006.1"/>
</dbReference>
<evidence type="ECO:0000256" key="1">
    <source>
        <dbReference type="SAM" id="Coils"/>
    </source>
</evidence>
<protein>
    <submittedName>
        <fullName evidence="3">Cell division protein FtsL</fullName>
    </submittedName>
</protein>
<feature type="coiled-coil region" evidence="1">
    <location>
        <begin position="20"/>
        <end position="56"/>
    </location>
</feature>
<keyword evidence="2" id="KW-0472">Membrane</keyword>
<reference evidence="3 4" key="1">
    <citation type="submission" date="2016-11" db="EMBL/GenBank/DDBJ databases">
        <authorList>
            <person name="Jaros S."/>
            <person name="Januszkiewicz K."/>
            <person name="Wedrychowicz H."/>
        </authorList>
    </citation>
    <scope>NUCLEOTIDE SEQUENCE [LARGE SCALE GENOMIC DNA]</scope>
    <source>
        <strain evidence="3 4">DSM 21864</strain>
    </source>
</reference>
<organism evidence="3 4">
    <name type="scientific">Clostridium amylolyticum</name>
    <dbReference type="NCBI Taxonomy" id="1121298"/>
    <lineage>
        <taxon>Bacteria</taxon>
        <taxon>Bacillati</taxon>
        <taxon>Bacillota</taxon>
        <taxon>Clostridia</taxon>
        <taxon>Eubacteriales</taxon>
        <taxon>Clostridiaceae</taxon>
        <taxon>Clostridium</taxon>
    </lineage>
</organism>
<dbReference type="STRING" id="1121298.SAMN05444401_3405"/>
<evidence type="ECO:0000313" key="3">
    <source>
        <dbReference type="EMBL" id="SHJ59720.1"/>
    </source>
</evidence>
<dbReference type="InterPro" id="IPR007060">
    <property type="entry name" value="FtsL/DivIC"/>
</dbReference>
<dbReference type="Proteomes" id="UP000184080">
    <property type="component" value="Unassembled WGS sequence"/>
</dbReference>
<evidence type="ECO:0000313" key="4">
    <source>
        <dbReference type="Proteomes" id="UP000184080"/>
    </source>
</evidence>
<keyword evidence="3" id="KW-0132">Cell division</keyword>
<keyword evidence="3" id="KW-0131">Cell cycle</keyword>
<dbReference type="EMBL" id="FQZO01000006">
    <property type="protein sequence ID" value="SHJ59720.1"/>
    <property type="molecule type" value="Genomic_DNA"/>
</dbReference>
<evidence type="ECO:0000256" key="2">
    <source>
        <dbReference type="SAM" id="Phobius"/>
    </source>
</evidence>
<proteinExistence type="predicted"/>
<dbReference type="GO" id="GO:0051301">
    <property type="term" value="P:cell division"/>
    <property type="evidence" value="ECO:0007669"/>
    <property type="project" value="UniProtKB-KW"/>
</dbReference>
<accession>A0A1M6KLG3</accession>
<keyword evidence="2" id="KW-0812">Transmembrane</keyword>
<name>A0A1M6KLG3_9CLOT</name>
<dbReference type="Pfam" id="PF04977">
    <property type="entry name" value="DivIC"/>
    <property type="match status" value="1"/>
</dbReference>
<keyword evidence="2" id="KW-1133">Transmembrane helix</keyword>
<keyword evidence="4" id="KW-1185">Reference proteome</keyword>